<protein>
    <submittedName>
        <fullName evidence="8">MFS general substrate transporter</fullName>
    </submittedName>
</protein>
<sequence length="522" mass="57389">MAQLPVNHRSVYASESSTPRGSRPLSLLPTLSKHSELNTSEITWDGPEDPANPKNWSVCRKWIITFITVLATLNVTFASSAPSFATAAVREAFRISSEESYLLTSVFLIGYVVGPLLWGPGSEIVGRRPIFVVTMSGHTMFYLGQALAANYQTLLISRFCGGFFAVGPLVNAGGVIADIWDIETRGKATSLFSASVFLGPGSLIEAGVSWRWVFWMMMVFSSISTGIVFFGLSETYEPVLLLQKLKARRNTDPIGTTHMYAPLETNDWSPKATIDRTVLRPFKMLAGEPILVLVTFYLSVVYGVLYCLLETIPIIFMERRHFNLSQTGLVFTGLGVGTSLGALLNHHMSRHYTALIETWRGFPPPEERLLATMIGGCLFPIAILWLGWSGQYSSVPWYVPALATIFVGIGISTIFIGFLSYLVDTYLIHSATALAANTLCRSLMAAGFPLFTVQLFHKLGIHWASTVLAGVGVLLAPSPFLFYKYGPRIRVRSKFAPCKDLEISATVINACKDDEKQPPLGN</sequence>
<dbReference type="InterPro" id="IPR011701">
    <property type="entry name" value="MFS"/>
</dbReference>
<feature type="region of interest" description="Disordered" evidence="5">
    <location>
        <begin position="1"/>
        <end position="26"/>
    </location>
</feature>
<comment type="subcellular location">
    <subcellularLocation>
        <location evidence="1">Membrane</location>
        <topology evidence="1">Multi-pass membrane protein</topology>
    </subcellularLocation>
</comment>
<dbReference type="Gene3D" id="1.20.1250.20">
    <property type="entry name" value="MFS general substrate transporter like domains"/>
    <property type="match status" value="1"/>
</dbReference>
<evidence type="ECO:0000256" key="4">
    <source>
        <dbReference type="ARBA" id="ARBA00023136"/>
    </source>
</evidence>
<proteinExistence type="predicted"/>
<keyword evidence="2 6" id="KW-0812">Transmembrane</keyword>
<feature type="transmembrane region" description="Helical" evidence="6">
    <location>
        <begin position="328"/>
        <end position="348"/>
    </location>
</feature>
<dbReference type="InterPro" id="IPR036259">
    <property type="entry name" value="MFS_trans_sf"/>
</dbReference>
<feature type="transmembrane region" description="Helical" evidence="6">
    <location>
        <begin position="290"/>
        <end position="316"/>
    </location>
</feature>
<reference evidence="8 9" key="1">
    <citation type="journal article" date="2024" name="J Genomics">
        <title>Draft genome sequencing and assembly of Favolaschia claudopus CIRM-BRFM 2984 isolated from oak limbs.</title>
        <authorList>
            <person name="Navarro D."/>
            <person name="Drula E."/>
            <person name="Chaduli D."/>
            <person name="Cazenave R."/>
            <person name="Ahrendt S."/>
            <person name="Wang J."/>
            <person name="Lipzen A."/>
            <person name="Daum C."/>
            <person name="Barry K."/>
            <person name="Grigoriev I.V."/>
            <person name="Favel A."/>
            <person name="Rosso M.N."/>
            <person name="Martin F."/>
        </authorList>
    </citation>
    <scope>NUCLEOTIDE SEQUENCE [LARGE SCALE GENOMIC DNA]</scope>
    <source>
        <strain evidence="8 9">CIRM-BRFM 2984</strain>
    </source>
</reference>
<evidence type="ECO:0000313" key="9">
    <source>
        <dbReference type="Proteomes" id="UP001362999"/>
    </source>
</evidence>
<feature type="domain" description="Major facilitator superfamily (MFS) profile" evidence="7">
    <location>
        <begin position="64"/>
        <end position="490"/>
    </location>
</feature>
<dbReference type="AlphaFoldDB" id="A0AAW0C7Y9"/>
<evidence type="ECO:0000313" key="8">
    <source>
        <dbReference type="EMBL" id="KAK7035007.1"/>
    </source>
</evidence>
<dbReference type="EMBL" id="JAWWNJ010000020">
    <property type="protein sequence ID" value="KAK7035007.1"/>
    <property type="molecule type" value="Genomic_DNA"/>
</dbReference>
<evidence type="ECO:0000256" key="1">
    <source>
        <dbReference type="ARBA" id="ARBA00004141"/>
    </source>
</evidence>
<name>A0AAW0C7Y9_9AGAR</name>
<dbReference type="InterPro" id="IPR020846">
    <property type="entry name" value="MFS_dom"/>
</dbReference>
<evidence type="ECO:0000256" key="2">
    <source>
        <dbReference type="ARBA" id="ARBA00022692"/>
    </source>
</evidence>
<dbReference type="Proteomes" id="UP001362999">
    <property type="component" value="Unassembled WGS sequence"/>
</dbReference>
<dbReference type="GO" id="GO:0022857">
    <property type="term" value="F:transmembrane transporter activity"/>
    <property type="evidence" value="ECO:0007669"/>
    <property type="project" value="InterPro"/>
</dbReference>
<accession>A0AAW0C7Y9</accession>
<evidence type="ECO:0000256" key="6">
    <source>
        <dbReference type="SAM" id="Phobius"/>
    </source>
</evidence>
<feature type="transmembrane region" description="Helical" evidence="6">
    <location>
        <begin position="155"/>
        <end position="176"/>
    </location>
</feature>
<dbReference type="PANTHER" id="PTHR23502">
    <property type="entry name" value="MAJOR FACILITATOR SUPERFAMILY"/>
    <property type="match status" value="1"/>
</dbReference>
<organism evidence="8 9">
    <name type="scientific">Favolaschia claudopus</name>
    <dbReference type="NCBI Taxonomy" id="2862362"/>
    <lineage>
        <taxon>Eukaryota</taxon>
        <taxon>Fungi</taxon>
        <taxon>Dikarya</taxon>
        <taxon>Basidiomycota</taxon>
        <taxon>Agaricomycotina</taxon>
        <taxon>Agaricomycetes</taxon>
        <taxon>Agaricomycetidae</taxon>
        <taxon>Agaricales</taxon>
        <taxon>Marasmiineae</taxon>
        <taxon>Mycenaceae</taxon>
        <taxon>Favolaschia</taxon>
    </lineage>
</organism>
<gene>
    <name evidence="8" type="ORF">R3P38DRAFT_2518857</name>
</gene>
<keyword evidence="3 6" id="KW-1133">Transmembrane helix</keyword>
<keyword evidence="9" id="KW-1185">Reference proteome</keyword>
<feature type="transmembrane region" description="Helical" evidence="6">
    <location>
        <begin position="212"/>
        <end position="232"/>
    </location>
</feature>
<dbReference type="SUPFAM" id="SSF103473">
    <property type="entry name" value="MFS general substrate transporter"/>
    <property type="match status" value="1"/>
</dbReference>
<feature type="transmembrane region" description="Helical" evidence="6">
    <location>
        <begin position="369"/>
        <end position="388"/>
    </location>
</feature>
<comment type="caution">
    <text evidence="8">The sequence shown here is derived from an EMBL/GenBank/DDBJ whole genome shotgun (WGS) entry which is preliminary data.</text>
</comment>
<evidence type="ECO:0000259" key="7">
    <source>
        <dbReference type="PROSITE" id="PS50850"/>
    </source>
</evidence>
<dbReference type="CDD" id="cd17323">
    <property type="entry name" value="MFS_Tpo1_MDR_like"/>
    <property type="match status" value="1"/>
</dbReference>
<feature type="transmembrane region" description="Helical" evidence="6">
    <location>
        <begin position="62"/>
        <end position="81"/>
    </location>
</feature>
<evidence type="ECO:0000256" key="3">
    <source>
        <dbReference type="ARBA" id="ARBA00022989"/>
    </source>
</evidence>
<evidence type="ECO:0000256" key="5">
    <source>
        <dbReference type="SAM" id="MobiDB-lite"/>
    </source>
</evidence>
<keyword evidence="4 6" id="KW-0472">Membrane</keyword>
<dbReference type="Pfam" id="PF07690">
    <property type="entry name" value="MFS_1"/>
    <property type="match status" value="1"/>
</dbReference>
<dbReference type="PROSITE" id="PS50850">
    <property type="entry name" value="MFS"/>
    <property type="match status" value="1"/>
</dbReference>
<feature type="transmembrane region" description="Helical" evidence="6">
    <location>
        <begin position="101"/>
        <end position="118"/>
    </location>
</feature>
<dbReference type="FunFam" id="1.20.1250.20:FF:000082">
    <property type="entry name" value="MFS multidrug transporter, putative"/>
    <property type="match status" value="1"/>
</dbReference>
<dbReference type="PANTHER" id="PTHR23502:SF74">
    <property type="entry name" value="MAJOR FACILITATOR SUPERFAMILY (MFS) PROFILE DOMAIN-CONTAINING PROTEIN"/>
    <property type="match status" value="1"/>
</dbReference>
<feature type="transmembrane region" description="Helical" evidence="6">
    <location>
        <begin position="130"/>
        <end position="149"/>
    </location>
</feature>
<dbReference type="GO" id="GO:0005886">
    <property type="term" value="C:plasma membrane"/>
    <property type="evidence" value="ECO:0007669"/>
    <property type="project" value="TreeGrafter"/>
</dbReference>
<feature type="transmembrane region" description="Helical" evidence="6">
    <location>
        <begin position="462"/>
        <end position="483"/>
    </location>
</feature>
<feature type="transmembrane region" description="Helical" evidence="6">
    <location>
        <begin position="400"/>
        <end position="422"/>
    </location>
</feature>